<dbReference type="PRINTS" id="PR00887">
    <property type="entry name" value="SSRCOGNITION"/>
</dbReference>
<dbReference type="EMBL" id="JAIFTH010000039">
    <property type="protein sequence ID" value="KAG9511046.1"/>
    <property type="molecule type" value="Genomic_DNA"/>
</dbReference>
<keyword evidence="12 17" id="KW-0472">Membrane</keyword>
<dbReference type="Pfam" id="PF00790">
    <property type="entry name" value="VHS"/>
    <property type="match status" value="1"/>
</dbReference>
<keyword evidence="6 17" id="KW-0812">Transmembrane</keyword>
<evidence type="ECO:0000256" key="10">
    <source>
        <dbReference type="ARBA" id="ARBA00022989"/>
    </source>
</evidence>
<protein>
    <submittedName>
        <fullName evidence="20">FACT complex subunit SSRP1</fullName>
    </submittedName>
</protein>
<dbReference type="Pfam" id="PF03531">
    <property type="entry name" value="SSrecog"/>
    <property type="match status" value="1"/>
</dbReference>
<dbReference type="Gene3D" id="1.25.40.90">
    <property type="match status" value="1"/>
</dbReference>
<evidence type="ECO:0000256" key="3">
    <source>
        <dbReference type="ARBA" id="ARBA00010060"/>
    </source>
</evidence>
<feature type="compositionally biased region" description="Polar residues" evidence="16">
    <location>
        <begin position="185"/>
        <end position="202"/>
    </location>
</feature>
<evidence type="ECO:0000256" key="5">
    <source>
        <dbReference type="ARBA" id="ARBA00022454"/>
    </source>
</evidence>
<dbReference type="InterPro" id="IPR011993">
    <property type="entry name" value="PH-like_dom_sf"/>
</dbReference>
<feature type="compositionally biased region" description="Acidic residues" evidence="16">
    <location>
        <begin position="759"/>
        <end position="772"/>
    </location>
</feature>
<evidence type="ECO:0000256" key="7">
    <source>
        <dbReference type="ARBA" id="ARBA00022705"/>
    </source>
</evidence>
<gene>
    <name evidence="20" type="primary">SSRP1</name>
    <name evidence="20" type="ORF">GZH46_00398</name>
</gene>
<dbReference type="Proteomes" id="UP000825002">
    <property type="component" value="Unassembled WGS sequence"/>
</dbReference>
<evidence type="ECO:0000256" key="8">
    <source>
        <dbReference type="ARBA" id="ARBA00022763"/>
    </source>
</evidence>
<dbReference type="PANTHER" id="PTHR45849">
    <property type="entry name" value="FACT COMPLEX SUBUNIT SSRP1"/>
    <property type="match status" value="1"/>
</dbReference>
<dbReference type="SUPFAM" id="SSF50729">
    <property type="entry name" value="PH domain-like"/>
    <property type="match status" value="1"/>
</dbReference>
<dbReference type="InterPro" id="IPR013719">
    <property type="entry name" value="RTT106/SPT16-like_middle_dom"/>
</dbReference>
<keyword evidence="7" id="KW-0235">DNA replication</keyword>
<reference evidence="20 21" key="1">
    <citation type="submission" date="2020-10" db="EMBL/GenBank/DDBJ databases">
        <authorList>
            <person name="Klimov P.B."/>
            <person name="Dyachkov S.M."/>
            <person name="Chetverikov P.E."/>
        </authorList>
    </citation>
    <scope>NUCLEOTIDE SEQUENCE [LARGE SCALE GENOMIC DNA]</scope>
    <source>
        <strain evidence="20">BMOC 18-1129-001#AD2665</strain>
        <tissue evidence="20">Entire mites</tissue>
    </source>
</reference>
<feature type="transmembrane region" description="Helical" evidence="17">
    <location>
        <begin position="54"/>
        <end position="78"/>
    </location>
</feature>
<feature type="compositionally biased region" description="Basic residues" evidence="16">
    <location>
        <begin position="807"/>
        <end position="822"/>
    </location>
</feature>
<evidence type="ECO:0000313" key="20">
    <source>
        <dbReference type="EMBL" id="KAG9511046.1"/>
    </source>
</evidence>
<dbReference type="SUPFAM" id="SSF48652">
    <property type="entry name" value="Tetraspanin"/>
    <property type="match status" value="1"/>
</dbReference>
<dbReference type="CDD" id="cd13230">
    <property type="entry name" value="PH1_SSRP1-like"/>
    <property type="match status" value="1"/>
</dbReference>
<dbReference type="Pfam" id="PF00335">
    <property type="entry name" value="Tetraspanin"/>
    <property type="match status" value="1"/>
</dbReference>
<keyword evidence="13" id="KW-0804">Transcription</keyword>
<evidence type="ECO:0000256" key="16">
    <source>
        <dbReference type="SAM" id="MobiDB-lite"/>
    </source>
</evidence>
<comment type="caution">
    <text evidence="20">The sequence shown here is derived from an EMBL/GenBank/DDBJ whole genome shotgun (WGS) entry which is preliminary data.</text>
</comment>
<evidence type="ECO:0000313" key="21">
    <source>
        <dbReference type="Proteomes" id="UP000825002"/>
    </source>
</evidence>
<feature type="region of interest" description="Disordered" evidence="16">
    <location>
        <begin position="1197"/>
        <end position="1320"/>
    </location>
</feature>
<dbReference type="Gene3D" id="2.30.29.30">
    <property type="entry name" value="Pleckstrin-homology domain (PH domain)/Phosphotyrosine-binding domain (PTB)"/>
    <property type="match status" value="2"/>
</dbReference>
<feature type="region of interest" description="Disordered" evidence="16">
    <location>
        <begin position="745"/>
        <end position="862"/>
    </location>
</feature>
<evidence type="ECO:0000256" key="6">
    <source>
        <dbReference type="ARBA" id="ARBA00022692"/>
    </source>
</evidence>
<evidence type="ECO:0000256" key="11">
    <source>
        <dbReference type="ARBA" id="ARBA00023015"/>
    </source>
</evidence>
<dbReference type="InterPro" id="IPR004152">
    <property type="entry name" value="GAT_dom"/>
</dbReference>
<dbReference type="InterPro" id="IPR038167">
    <property type="entry name" value="SSRP1_sf"/>
</dbReference>
<dbReference type="InterPro" id="IPR024954">
    <property type="entry name" value="SSRP1_DD"/>
</dbReference>
<keyword evidence="9" id="KW-0653">Protein transport</keyword>
<dbReference type="InterPro" id="IPR035417">
    <property type="entry name" value="SSRP1/POB3_N"/>
</dbReference>
<comment type="subcellular location">
    <subcellularLocation>
        <location evidence="2">Chromosome</location>
    </subcellularLocation>
    <subcellularLocation>
        <location evidence="1">Membrane</location>
        <topology evidence="1">Multi-pass membrane protein</topology>
    </subcellularLocation>
</comment>
<feature type="compositionally biased region" description="Low complexity" evidence="16">
    <location>
        <begin position="1248"/>
        <end position="1259"/>
    </location>
</feature>
<organism evidence="20 21">
    <name type="scientific">Fragariocoptes setiger</name>
    <dbReference type="NCBI Taxonomy" id="1670756"/>
    <lineage>
        <taxon>Eukaryota</taxon>
        <taxon>Metazoa</taxon>
        <taxon>Ecdysozoa</taxon>
        <taxon>Arthropoda</taxon>
        <taxon>Chelicerata</taxon>
        <taxon>Arachnida</taxon>
        <taxon>Acari</taxon>
        <taxon>Acariformes</taxon>
        <taxon>Trombidiformes</taxon>
        <taxon>Prostigmata</taxon>
        <taxon>Eupodina</taxon>
        <taxon>Eriophyoidea</taxon>
        <taxon>Phytoptidae</taxon>
        <taxon>Fragariocoptes</taxon>
    </lineage>
</organism>
<dbReference type="PROSITE" id="PS50909">
    <property type="entry name" value="GAT"/>
    <property type="match status" value="1"/>
</dbReference>
<dbReference type="SMART" id="SM00288">
    <property type="entry name" value="VHS"/>
    <property type="match status" value="1"/>
</dbReference>
<dbReference type="InterPro" id="IPR048993">
    <property type="entry name" value="SSRP1-like_PH1"/>
</dbReference>
<dbReference type="SMART" id="SM01287">
    <property type="entry name" value="Rtt106"/>
    <property type="match status" value="1"/>
</dbReference>
<keyword evidence="14" id="KW-0234">DNA repair</keyword>
<comment type="similarity">
    <text evidence="3">Belongs to the SSRP1 family.</text>
</comment>
<dbReference type="SUPFAM" id="SSF89009">
    <property type="entry name" value="GAT-like domain"/>
    <property type="match status" value="1"/>
</dbReference>
<evidence type="ECO:0000256" key="14">
    <source>
        <dbReference type="ARBA" id="ARBA00023204"/>
    </source>
</evidence>
<proteinExistence type="inferred from homology"/>
<evidence type="ECO:0000256" key="4">
    <source>
        <dbReference type="ARBA" id="ARBA00022448"/>
    </source>
</evidence>
<keyword evidence="21" id="KW-1185">Reference proteome</keyword>
<feature type="region of interest" description="Disordered" evidence="16">
    <location>
        <begin position="185"/>
        <end position="280"/>
    </location>
</feature>
<evidence type="ECO:0000259" key="18">
    <source>
        <dbReference type="PROSITE" id="PS50179"/>
    </source>
</evidence>
<dbReference type="SUPFAM" id="SSF48464">
    <property type="entry name" value="ENTH/VHS domain"/>
    <property type="match status" value="1"/>
</dbReference>
<evidence type="ECO:0000256" key="1">
    <source>
        <dbReference type="ARBA" id="ARBA00004141"/>
    </source>
</evidence>
<dbReference type="Gene3D" id="1.20.58.160">
    <property type="match status" value="1"/>
</dbReference>
<dbReference type="CDD" id="cd13231">
    <property type="entry name" value="PH2_SSRP1-like"/>
    <property type="match status" value="1"/>
</dbReference>
<dbReference type="Gene3D" id="2.30.29.220">
    <property type="entry name" value="Structure-specific recognition protein (SSRP1)"/>
    <property type="match status" value="1"/>
</dbReference>
<dbReference type="InterPro" id="IPR050454">
    <property type="entry name" value="RTT106/SSRP1_HistChap/FACT"/>
</dbReference>
<feature type="transmembrane region" description="Helical" evidence="17">
    <location>
        <begin position="85"/>
        <end position="106"/>
    </location>
</feature>
<dbReference type="PROSITE" id="PS50179">
    <property type="entry name" value="VHS"/>
    <property type="match status" value="1"/>
</dbReference>
<evidence type="ECO:0000259" key="19">
    <source>
        <dbReference type="PROSITE" id="PS50909"/>
    </source>
</evidence>
<keyword evidence="8" id="KW-0227">DNA damage</keyword>
<feature type="compositionally biased region" description="Polar residues" evidence="16">
    <location>
        <begin position="1260"/>
        <end position="1270"/>
    </location>
</feature>
<dbReference type="Gene3D" id="2.30.29.150">
    <property type="match status" value="1"/>
</dbReference>
<feature type="compositionally biased region" description="Low complexity" evidence="16">
    <location>
        <begin position="790"/>
        <end position="805"/>
    </location>
</feature>
<evidence type="ECO:0000256" key="15">
    <source>
        <dbReference type="ARBA" id="ARBA00023242"/>
    </source>
</evidence>
<feature type="compositionally biased region" description="Basic and acidic residues" evidence="16">
    <location>
        <begin position="747"/>
        <end position="758"/>
    </location>
</feature>
<dbReference type="InterPro" id="IPR018499">
    <property type="entry name" value="Tetraspanin/Peripherin"/>
</dbReference>
<name>A0ABQ7SC95_9ACAR</name>
<feature type="domain" description="GAT" evidence="19">
    <location>
        <begin position="1108"/>
        <end position="1195"/>
    </location>
</feature>
<sequence length="1395" mass="154025">HVLSFFTYDVIYIRYHSHLSQLLGLAVLGLSIFFYIDTLKYIDSGASSWPIYSTLFLVIIATGLVLTIVGFFGCCGAIRKSTCMLVLYFILSIIVCAACGASIFLAQQNTYPVKGLIENDLTSIIQKSYVRNNDSSVANILVDRIQSNFQCCGSSNYSDWQNSLQNNPSGRPDLGVMGQANSFVSPSFQSGSVRNPSSAEHQLSSRREHLTSIETDAEQQQQRSKQGRGRGESVLEDIPASSDTRPLRIVQIKPSSSDSDSTSSDGHHNSGSSGTAVTRGRGCYWPTETLNIKMESLEYGDVYREDRGSLNAGRLKMVPQNLIFKNSKTGKVEHINKSDIQSIEWQRLALNYGVRIMMKSGNFYRIGGFKESERGNIAKFIQDNYDLELTDKELSIKGWNWGNCKFEGNAFSFDNENGKSAFEIPLNSVSHCTGSKNEAALAFHQNDDAAVGLMEARFHLPSSTADVDDPVASFVQRVLKRASVIQVTGDSIATFTELQCLTPRGRYDIKIFPSFIQLHGKTFDYKIPINSVLRLFELQHKDGRQVFFILSLDPPIVQGQTRYHFLQLLFYKDDEVTIELDMPEKEIQEKYEGKLQKTMSGPTIEIFASIIRASVNRKITVPDYKNSTNSAISCSYKNNNGLLYPLERGFIYVHKPAIHIRFDEITTVNFARSGGSTRSFDFEVETKSNAIHTFSSIEKEEYTKLYDYVSGKKLRMKNKGPQQLQQLDIDELIDSDDEGAGDAYLQRVRDEGRARDEGGESDEDEEDEDYDPDAAAGSSGEESPSEESGSDISDASGGASDSDVSSAKKKKSKQTKAPKKAKQTQPAKSSKKEGTSKPKSSPKKGGGEFKSSEFVVDSSDDDGDDTLCASANTIKAMSDLMQIFTGNPMTTLVGRKIEQATDPSLTADDWALNLEICDIINETEDGARDAARAFRRRLQTEASRNFTVTHRTLTVLETCVNNCHRRFHSLVLTKEFISDIVKIIGPKNHPPTDLQDRVLTLIERWAVAFENQPDLNGVVQVYQELKSKGITFPPQNLDTLAPIQTPRRSVPERQASPRTGQLSSPEGSSPGRGTGSSTDSNIMQQQQQQSVLSYHDDGGAISTTLTGNSYDKIMSDLNVVQSSVNVFNEILGQIESQTNDDDWALLKELDTTCRQMKQRIVELIERVTNEDVTSELLRLNDELNNVFVRHERALKRRSAQVASSSTPATSTSVQSSKVSAATETGPKELSLIDLNTDEASETDDVKSDAANSKDSAAESITSPVAGSQGPNDPDFDIFAQSRSSVYSDRSRPTNYDPVESTSESLSKLALNKNSKPLPDEISSVREQDFEEVEKWLAMDSATSGGSDPIAVPDSDFENFLASRAMVGAGDTPATITNRTSEQSKSKEPKSDVGQS</sequence>
<keyword evidence="5" id="KW-0158">Chromosome</keyword>
<dbReference type="PANTHER" id="PTHR45849:SF1">
    <property type="entry name" value="FACT COMPLEX SUBUNIT SSRP1"/>
    <property type="match status" value="1"/>
</dbReference>
<keyword evidence="11" id="KW-0805">Transcription regulation</keyword>
<keyword evidence="4" id="KW-0813">Transport</keyword>
<feature type="domain" description="VHS" evidence="18">
    <location>
        <begin position="900"/>
        <end position="1033"/>
    </location>
</feature>
<accession>A0ABQ7SC95</accession>
<dbReference type="CDD" id="cd14233">
    <property type="entry name" value="GAT_TOM1_like"/>
    <property type="match status" value="1"/>
</dbReference>
<keyword evidence="15" id="KW-0539">Nucleus</keyword>
<feature type="compositionally biased region" description="Low complexity" evidence="16">
    <location>
        <begin position="255"/>
        <end position="275"/>
    </location>
</feature>
<dbReference type="Pfam" id="PF17292">
    <property type="entry name" value="POB3_N"/>
    <property type="match status" value="1"/>
</dbReference>
<dbReference type="Pfam" id="PF21103">
    <property type="entry name" value="PH1_SSRP1-like"/>
    <property type="match status" value="1"/>
</dbReference>
<evidence type="ECO:0000256" key="12">
    <source>
        <dbReference type="ARBA" id="ARBA00023136"/>
    </source>
</evidence>
<evidence type="ECO:0000256" key="2">
    <source>
        <dbReference type="ARBA" id="ARBA00004286"/>
    </source>
</evidence>
<evidence type="ECO:0000256" key="9">
    <source>
        <dbReference type="ARBA" id="ARBA00022927"/>
    </source>
</evidence>
<feature type="compositionally biased region" description="Low complexity" evidence="16">
    <location>
        <begin position="1063"/>
        <end position="1089"/>
    </location>
</feature>
<feature type="region of interest" description="Disordered" evidence="16">
    <location>
        <begin position="1033"/>
        <end position="1093"/>
    </location>
</feature>
<dbReference type="InterPro" id="IPR008942">
    <property type="entry name" value="ENTH_VHS"/>
</dbReference>
<dbReference type="InterPro" id="IPR002014">
    <property type="entry name" value="VHS_dom"/>
</dbReference>
<dbReference type="InterPro" id="IPR008952">
    <property type="entry name" value="Tetraspanin_EC2_sf"/>
</dbReference>
<dbReference type="InterPro" id="IPR038425">
    <property type="entry name" value="GAT_sf"/>
</dbReference>
<dbReference type="Pfam" id="PF08512">
    <property type="entry name" value="Rttp106-like_middle"/>
    <property type="match status" value="1"/>
</dbReference>
<evidence type="ECO:0000256" key="17">
    <source>
        <dbReference type="SAM" id="Phobius"/>
    </source>
</evidence>
<dbReference type="InterPro" id="IPR000969">
    <property type="entry name" value="SSRP1/POB3"/>
</dbReference>
<feature type="compositionally biased region" description="Low complexity" evidence="16">
    <location>
        <begin position="1199"/>
        <end position="1216"/>
    </location>
</feature>
<feature type="compositionally biased region" description="Basic and acidic residues" evidence="16">
    <location>
        <begin position="1381"/>
        <end position="1395"/>
    </location>
</feature>
<dbReference type="Gene3D" id="1.10.1450.10">
    <property type="entry name" value="Tetraspanin"/>
    <property type="match status" value="1"/>
</dbReference>
<feature type="non-terminal residue" evidence="20">
    <location>
        <position position="1"/>
    </location>
</feature>
<dbReference type="Pfam" id="PF03127">
    <property type="entry name" value="GAT"/>
    <property type="match status" value="1"/>
</dbReference>
<feature type="region of interest" description="Disordered" evidence="16">
    <location>
        <begin position="1366"/>
        <end position="1395"/>
    </location>
</feature>
<feature type="compositionally biased region" description="Low complexity" evidence="16">
    <location>
        <begin position="773"/>
        <end position="782"/>
    </location>
</feature>
<evidence type="ECO:0000256" key="13">
    <source>
        <dbReference type="ARBA" id="ARBA00023163"/>
    </source>
</evidence>
<keyword evidence="10 17" id="KW-1133">Transmembrane helix</keyword>
<feature type="transmembrane region" description="Helical" evidence="17">
    <location>
        <begin position="22"/>
        <end position="42"/>
    </location>
</feature>